<evidence type="ECO:0000313" key="2">
    <source>
        <dbReference type="EMBL" id="QNP45987.1"/>
    </source>
</evidence>
<proteinExistence type="predicted"/>
<keyword evidence="3" id="KW-1185">Reference proteome</keyword>
<organism evidence="2 3">
    <name type="scientific">Sphingomonas sediminicola</name>
    <dbReference type="NCBI Taxonomy" id="386874"/>
    <lineage>
        <taxon>Bacteria</taxon>
        <taxon>Pseudomonadati</taxon>
        <taxon>Pseudomonadota</taxon>
        <taxon>Alphaproteobacteria</taxon>
        <taxon>Sphingomonadales</taxon>
        <taxon>Sphingomonadaceae</taxon>
        <taxon>Sphingomonas</taxon>
    </lineage>
</organism>
<dbReference type="PANTHER" id="PTHR30373:SF2">
    <property type="entry name" value="UPF0603 PROTEIN YGCG"/>
    <property type="match status" value="1"/>
</dbReference>
<protein>
    <submittedName>
        <fullName evidence="2">TPM domain-containing protein</fullName>
    </submittedName>
</protein>
<dbReference type="Proteomes" id="UP000516105">
    <property type="component" value="Chromosome"/>
</dbReference>
<name>A0ABX6TAL9_9SPHN</name>
<dbReference type="RefSeq" id="WP_187708940.1">
    <property type="nucleotide sequence ID" value="NZ_CP060782.1"/>
</dbReference>
<feature type="domain" description="TPM" evidence="1">
    <location>
        <begin position="58"/>
        <end position="181"/>
    </location>
</feature>
<evidence type="ECO:0000313" key="3">
    <source>
        <dbReference type="Proteomes" id="UP000516105"/>
    </source>
</evidence>
<reference evidence="2 3" key="1">
    <citation type="submission" date="2020-08" db="EMBL/GenBank/DDBJ databases">
        <title>Genome sequence of Sphingomonas sediminicola KACC 15039T.</title>
        <authorList>
            <person name="Hyun D.-W."/>
            <person name="Bae J.-W."/>
        </authorList>
    </citation>
    <scope>NUCLEOTIDE SEQUENCE [LARGE SCALE GENOMIC DNA]</scope>
    <source>
        <strain evidence="2 3">KACC 15039</strain>
    </source>
</reference>
<sequence>MTLGISHISIQAMPKPILFASIAALVALSACDGENQKKSTALATPATATNFPQLTGRVVDEAQLLRPDQELDLAARSQALEAQTGRQFVIVTVRSLRGRDAATYTRDLGNTWRIGRKGYNDGTILLVAPTEREVRIATGDGLATAFPDRAAKQVIEGVMLPRFRKGEISAGIVAGADAIVAQLSRHPNEAIAHPR</sequence>
<dbReference type="InterPro" id="IPR007621">
    <property type="entry name" value="TPM_dom"/>
</dbReference>
<dbReference type="Pfam" id="PF04536">
    <property type="entry name" value="TPM_phosphatase"/>
    <property type="match status" value="1"/>
</dbReference>
<dbReference type="PANTHER" id="PTHR30373">
    <property type="entry name" value="UPF0603 PROTEIN YGCG"/>
    <property type="match status" value="1"/>
</dbReference>
<dbReference type="EMBL" id="CP060782">
    <property type="protein sequence ID" value="QNP45987.1"/>
    <property type="molecule type" value="Genomic_DNA"/>
</dbReference>
<accession>A0ABX6TAL9</accession>
<dbReference type="Gene3D" id="3.10.310.50">
    <property type="match status" value="1"/>
</dbReference>
<gene>
    <name evidence="2" type="ORF">H9L14_01455</name>
</gene>
<evidence type="ECO:0000259" key="1">
    <source>
        <dbReference type="Pfam" id="PF04536"/>
    </source>
</evidence>